<comment type="caution">
    <text evidence="2">The sequence shown here is derived from an EMBL/GenBank/DDBJ whole genome shotgun (WGS) entry which is preliminary data.</text>
</comment>
<gene>
    <name evidence="2" type="ORF">GCM10023321_14870</name>
</gene>
<protein>
    <submittedName>
        <fullName evidence="2">Uncharacterized protein</fullName>
    </submittedName>
</protein>
<accession>A0ABP9PPZ4</accession>
<feature type="compositionally biased region" description="Polar residues" evidence="1">
    <location>
        <begin position="59"/>
        <end position="70"/>
    </location>
</feature>
<sequence length="97" mass="10397">MFPVRLAELGIRTRSSHTGRWVGGNGGADATTSELAGRDSSDQQPGDVLEILALRRRTQPTLSGARQPNQAPCRRRRAGRPRAGLSAGGHARRRSVA</sequence>
<proteinExistence type="predicted"/>
<dbReference type="EMBL" id="BAABJP010000005">
    <property type="protein sequence ID" value="GAA5150046.1"/>
    <property type="molecule type" value="Genomic_DNA"/>
</dbReference>
<feature type="region of interest" description="Disordered" evidence="1">
    <location>
        <begin position="14"/>
        <end position="97"/>
    </location>
</feature>
<keyword evidence="3" id="KW-1185">Reference proteome</keyword>
<evidence type="ECO:0000256" key="1">
    <source>
        <dbReference type="SAM" id="MobiDB-lite"/>
    </source>
</evidence>
<organism evidence="2 3">
    <name type="scientific">Pseudonocardia eucalypti</name>
    <dbReference type="NCBI Taxonomy" id="648755"/>
    <lineage>
        <taxon>Bacteria</taxon>
        <taxon>Bacillati</taxon>
        <taxon>Actinomycetota</taxon>
        <taxon>Actinomycetes</taxon>
        <taxon>Pseudonocardiales</taxon>
        <taxon>Pseudonocardiaceae</taxon>
        <taxon>Pseudonocardia</taxon>
    </lineage>
</organism>
<evidence type="ECO:0000313" key="3">
    <source>
        <dbReference type="Proteomes" id="UP001428817"/>
    </source>
</evidence>
<dbReference type="Proteomes" id="UP001428817">
    <property type="component" value="Unassembled WGS sequence"/>
</dbReference>
<name>A0ABP9PPZ4_9PSEU</name>
<reference evidence="3" key="1">
    <citation type="journal article" date="2019" name="Int. J. Syst. Evol. Microbiol.">
        <title>The Global Catalogue of Microorganisms (GCM) 10K type strain sequencing project: providing services to taxonomists for standard genome sequencing and annotation.</title>
        <authorList>
            <consortium name="The Broad Institute Genomics Platform"/>
            <consortium name="The Broad Institute Genome Sequencing Center for Infectious Disease"/>
            <person name="Wu L."/>
            <person name="Ma J."/>
        </authorList>
    </citation>
    <scope>NUCLEOTIDE SEQUENCE [LARGE SCALE GENOMIC DNA]</scope>
    <source>
        <strain evidence="3">JCM 18303</strain>
    </source>
</reference>
<evidence type="ECO:0000313" key="2">
    <source>
        <dbReference type="EMBL" id="GAA5150046.1"/>
    </source>
</evidence>